<name>A0A0P9CE58_9GAMM</name>
<sequence>MGTVRGCNIPEDLYYNVENNVWARKEDDGTVTIGMTAFAAALAGDLVAYTPKKEGKSIKKDKSAATVESGKWVGPVKSPVAGDVTATNDQVANDPSLVNRDPYGDGWLAKLDPADWDGESGDLVTGQDALDAFEKKMDADGFDGC</sequence>
<dbReference type="Gene3D" id="2.40.50.100">
    <property type="match status" value="1"/>
</dbReference>
<evidence type="ECO:0000313" key="6">
    <source>
        <dbReference type="Proteomes" id="UP000183104"/>
    </source>
</evidence>
<dbReference type="CDD" id="cd06848">
    <property type="entry name" value="GCS_H"/>
    <property type="match status" value="1"/>
</dbReference>
<gene>
    <name evidence="3" type="primary">gcvH</name>
    <name evidence="5" type="ORF">SAMN05661077_1916</name>
</gene>
<dbReference type="InterPro" id="IPR011053">
    <property type="entry name" value="Single_hybrid_motif"/>
</dbReference>
<evidence type="ECO:0000313" key="5">
    <source>
        <dbReference type="EMBL" id="SCY37204.1"/>
    </source>
</evidence>
<dbReference type="EMBL" id="FMUN01000005">
    <property type="protein sequence ID" value="SCY37204.1"/>
    <property type="molecule type" value="Genomic_DNA"/>
</dbReference>
<dbReference type="STRING" id="381306.AN478_04310"/>
<dbReference type="PROSITE" id="PS50968">
    <property type="entry name" value="BIOTINYL_LIPOYL"/>
    <property type="match status" value="1"/>
</dbReference>
<evidence type="ECO:0000259" key="4">
    <source>
        <dbReference type="PROSITE" id="PS50968"/>
    </source>
</evidence>
<dbReference type="PATRIC" id="fig|381306.5.peg.1349"/>
<feature type="domain" description="Lipoyl-binding" evidence="4">
    <location>
        <begin position="30"/>
        <end position="112"/>
    </location>
</feature>
<dbReference type="GO" id="GO:0009249">
    <property type="term" value="P:protein lipoylation"/>
    <property type="evidence" value="ECO:0007669"/>
    <property type="project" value="TreeGrafter"/>
</dbReference>
<dbReference type="PANTHER" id="PTHR11715:SF3">
    <property type="entry name" value="GLYCINE CLEAVAGE SYSTEM H PROTEIN-RELATED"/>
    <property type="match status" value="1"/>
</dbReference>
<comment type="subunit">
    <text evidence="3">The glycine cleavage system is composed of four proteins: P, T, L and H.</text>
</comment>
<protein>
    <recommendedName>
        <fullName evidence="3">Glycine cleavage system H protein</fullName>
    </recommendedName>
</protein>
<comment type="similarity">
    <text evidence="1 3">Belongs to the GcvH family.</text>
</comment>
<dbReference type="OrthoDB" id="9796712at2"/>
<accession>A0A0P9CE58</accession>
<keyword evidence="6" id="KW-1185">Reference proteome</keyword>
<dbReference type="InterPro" id="IPR000089">
    <property type="entry name" value="Biotin_lipoyl"/>
</dbReference>
<dbReference type="RefSeq" id="WP_054965387.1">
    <property type="nucleotide sequence ID" value="NZ_FMUN01000005.1"/>
</dbReference>
<dbReference type="SUPFAM" id="SSF51230">
    <property type="entry name" value="Single hybrid motif"/>
    <property type="match status" value="1"/>
</dbReference>
<dbReference type="GO" id="GO:0005960">
    <property type="term" value="C:glycine cleavage complex"/>
    <property type="evidence" value="ECO:0007669"/>
    <property type="project" value="InterPro"/>
</dbReference>
<dbReference type="InterPro" id="IPR003016">
    <property type="entry name" value="2-oxoA_DH_lipoyl-BS"/>
</dbReference>
<reference evidence="6" key="1">
    <citation type="submission" date="2016-10" db="EMBL/GenBank/DDBJ databases">
        <authorList>
            <person name="Varghese N."/>
        </authorList>
    </citation>
    <scope>NUCLEOTIDE SEQUENCE [LARGE SCALE GENOMIC DNA]</scope>
    <source>
        <strain evidence="6">HL 19</strain>
    </source>
</reference>
<dbReference type="PANTHER" id="PTHR11715">
    <property type="entry name" value="GLYCINE CLEAVAGE SYSTEM H PROTEIN"/>
    <property type="match status" value="1"/>
</dbReference>
<feature type="modified residue" description="N6-lipoyllysine" evidence="3">
    <location>
        <position position="71"/>
    </location>
</feature>
<dbReference type="NCBIfam" id="NF002270">
    <property type="entry name" value="PRK01202.1"/>
    <property type="match status" value="1"/>
</dbReference>
<comment type="cofactor">
    <cofactor evidence="3">
        <name>(R)-lipoate</name>
        <dbReference type="ChEBI" id="CHEBI:83088"/>
    </cofactor>
    <text evidence="3">Binds 1 lipoyl cofactor covalently.</text>
</comment>
<keyword evidence="2 3" id="KW-0450">Lipoyl</keyword>
<evidence type="ECO:0000256" key="3">
    <source>
        <dbReference type="HAMAP-Rule" id="MF_00272"/>
    </source>
</evidence>
<dbReference type="GO" id="GO:0019464">
    <property type="term" value="P:glycine decarboxylation via glycine cleavage system"/>
    <property type="evidence" value="ECO:0007669"/>
    <property type="project" value="UniProtKB-UniRule"/>
</dbReference>
<dbReference type="InterPro" id="IPR033753">
    <property type="entry name" value="GCV_H/Fam206"/>
</dbReference>
<evidence type="ECO:0000256" key="2">
    <source>
        <dbReference type="ARBA" id="ARBA00022823"/>
    </source>
</evidence>
<proteinExistence type="inferred from homology"/>
<dbReference type="HAMAP" id="MF_00272">
    <property type="entry name" value="GcvH"/>
    <property type="match status" value="1"/>
</dbReference>
<dbReference type="InterPro" id="IPR002930">
    <property type="entry name" value="GCV_H"/>
</dbReference>
<dbReference type="PROSITE" id="PS00189">
    <property type="entry name" value="LIPOYL"/>
    <property type="match status" value="1"/>
</dbReference>
<dbReference type="Pfam" id="PF01597">
    <property type="entry name" value="GCV_H"/>
    <property type="match status" value="1"/>
</dbReference>
<comment type="function">
    <text evidence="3">The glycine cleavage system catalyzes the degradation of glycine. The H protein shuttles the methylamine group of glycine from the P protein to the T protein.</text>
</comment>
<organism evidence="5 6">
    <name type="scientific">Thiohalorhabdus denitrificans</name>
    <dbReference type="NCBI Taxonomy" id="381306"/>
    <lineage>
        <taxon>Bacteria</taxon>
        <taxon>Pseudomonadati</taxon>
        <taxon>Pseudomonadota</taxon>
        <taxon>Gammaproteobacteria</taxon>
        <taxon>Thiohalorhabdales</taxon>
        <taxon>Thiohalorhabdaceae</taxon>
        <taxon>Thiohalorhabdus</taxon>
    </lineage>
</organism>
<dbReference type="GO" id="GO:0005829">
    <property type="term" value="C:cytosol"/>
    <property type="evidence" value="ECO:0007669"/>
    <property type="project" value="TreeGrafter"/>
</dbReference>
<evidence type="ECO:0000256" key="1">
    <source>
        <dbReference type="ARBA" id="ARBA00009249"/>
    </source>
</evidence>
<dbReference type="AlphaFoldDB" id="A0A0P9CE58"/>
<dbReference type="Proteomes" id="UP000183104">
    <property type="component" value="Unassembled WGS sequence"/>
</dbReference>